<evidence type="ECO:0000313" key="3">
    <source>
        <dbReference type="Proteomes" id="UP001501536"/>
    </source>
</evidence>
<organism evidence="2 3">
    <name type="scientific">Zhihengliuella alba</name>
    <dbReference type="NCBI Taxonomy" id="547018"/>
    <lineage>
        <taxon>Bacteria</taxon>
        <taxon>Bacillati</taxon>
        <taxon>Actinomycetota</taxon>
        <taxon>Actinomycetes</taxon>
        <taxon>Micrococcales</taxon>
        <taxon>Micrococcaceae</taxon>
        <taxon>Zhihengliuella</taxon>
    </lineage>
</organism>
<dbReference type="Proteomes" id="UP001501536">
    <property type="component" value="Unassembled WGS sequence"/>
</dbReference>
<dbReference type="InterPro" id="IPR000182">
    <property type="entry name" value="GNAT_dom"/>
</dbReference>
<protein>
    <recommendedName>
        <fullName evidence="1">N-acetyltransferase domain-containing protein</fullName>
    </recommendedName>
</protein>
<keyword evidence="3" id="KW-1185">Reference proteome</keyword>
<evidence type="ECO:0000313" key="2">
    <source>
        <dbReference type="EMBL" id="GAA3703329.1"/>
    </source>
</evidence>
<dbReference type="PANTHER" id="PTHR39173:SF1">
    <property type="entry name" value="ACETYLTRANSFERASE"/>
    <property type="match status" value="1"/>
</dbReference>
<dbReference type="PANTHER" id="PTHR39173">
    <property type="entry name" value="ACETYLTRANSFERASE"/>
    <property type="match status" value="1"/>
</dbReference>
<gene>
    <name evidence="2" type="ORF">GCM10022377_16180</name>
</gene>
<name>A0ABP7DB74_9MICC</name>
<reference evidence="3" key="1">
    <citation type="journal article" date="2019" name="Int. J. Syst. Evol. Microbiol.">
        <title>The Global Catalogue of Microorganisms (GCM) 10K type strain sequencing project: providing services to taxonomists for standard genome sequencing and annotation.</title>
        <authorList>
            <consortium name="The Broad Institute Genomics Platform"/>
            <consortium name="The Broad Institute Genome Sequencing Center for Infectious Disease"/>
            <person name="Wu L."/>
            <person name="Ma J."/>
        </authorList>
    </citation>
    <scope>NUCLEOTIDE SEQUENCE [LARGE SCALE GENOMIC DNA]</scope>
    <source>
        <strain evidence="3">JCM 16961</strain>
    </source>
</reference>
<sequence length="204" mass="21832">MRVLVPGGTAGAPALLLREFRAEDEAAARAAHRELAPENFDFLLEPDLAPHPAHDRVEPAAAGTGARGPAGVAWADWLRHQAATARGEDLPPGRVPAWFLAAEVDGELVGRVSVRLDLNDWLYSVGGHIGYAVRPAFRRRGYAARILRGGLEVLRRERGLDEAVVVCDPDNGASAAVIRSVGGVLAPVEGSEYNLRFEVPVPAR</sequence>
<dbReference type="Pfam" id="PF13302">
    <property type="entry name" value="Acetyltransf_3"/>
    <property type="match status" value="1"/>
</dbReference>
<proteinExistence type="predicted"/>
<dbReference type="RefSeq" id="WP_344882649.1">
    <property type="nucleotide sequence ID" value="NZ_BAABCJ010000002.1"/>
</dbReference>
<accession>A0ABP7DB74</accession>
<dbReference type="InterPro" id="IPR016181">
    <property type="entry name" value="Acyl_CoA_acyltransferase"/>
</dbReference>
<dbReference type="Gene3D" id="3.40.630.30">
    <property type="match status" value="1"/>
</dbReference>
<dbReference type="SUPFAM" id="SSF55729">
    <property type="entry name" value="Acyl-CoA N-acyltransferases (Nat)"/>
    <property type="match status" value="1"/>
</dbReference>
<dbReference type="PROSITE" id="PS51186">
    <property type="entry name" value="GNAT"/>
    <property type="match status" value="1"/>
</dbReference>
<feature type="domain" description="N-acetyltransferase" evidence="1">
    <location>
        <begin position="30"/>
        <end position="202"/>
    </location>
</feature>
<comment type="caution">
    <text evidence="2">The sequence shown here is derived from an EMBL/GenBank/DDBJ whole genome shotgun (WGS) entry which is preliminary data.</text>
</comment>
<evidence type="ECO:0000259" key="1">
    <source>
        <dbReference type="PROSITE" id="PS51186"/>
    </source>
</evidence>
<dbReference type="EMBL" id="BAABCJ010000002">
    <property type="protein sequence ID" value="GAA3703329.1"/>
    <property type="molecule type" value="Genomic_DNA"/>
</dbReference>
<dbReference type="CDD" id="cd04301">
    <property type="entry name" value="NAT_SF"/>
    <property type="match status" value="1"/>
</dbReference>